<feature type="transmembrane region" description="Helical" evidence="6">
    <location>
        <begin position="34"/>
        <end position="58"/>
    </location>
</feature>
<dbReference type="GO" id="GO:0005886">
    <property type="term" value="C:plasma membrane"/>
    <property type="evidence" value="ECO:0007669"/>
    <property type="project" value="UniProtKB-SubCell"/>
</dbReference>
<dbReference type="InterPro" id="IPR007168">
    <property type="entry name" value="Phageshock_PspC_N"/>
</dbReference>
<comment type="subcellular location">
    <subcellularLocation>
        <location evidence="1">Cell membrane</location>
        <topology evidence="1">Single-pass membrane protein</topology>
    </subcellularLocation>
</comment>
<proteinExistence type="predicted"/>
<dbReference type="EMBL" id="CP136594">
    <property type="protein sequence ID" value="WOE76061.1"/>
    <property type="molecule type" value="Genomic_DNA"/>
</dbReference>
<feature type="domain" description="Phage shock protein PspC N-terminal" evidence="7">
    <location>
        <begin position="4"/>
        <end position="57"/>
    </location>
</feature>
<dbReference type="RefSeq" id="WP_317083491.1">
    <property type="nucleotide sequence ID" value="NZ_CP136594.1"/>
</dbReference>
<dbReference type="InterPro" id="IPR052027">
    <property type="entry name" value="PspC"/>
</dbReference>
<evidence type="ECO:0000256" key="3">
    <source>
        <dbReference type="ARBA" id="ARBA00022692"/>
    </source>
</evidence>
<evidence type="ECO:0000313" key="8">
    <source>
        <dbReference type="EMBL" id="WOE76061.1"/>
    </source>
</evidence>
<reference evidence="8 9" key="1">
    <citation type="submission" date="2023-10" db="EMBL/GenBank/DDBJ databases">
        <title>Complete genome sequence of a Sphingomonadaceae bacterium.</title>
        <authorList>
            <person name="Yan C."/>
        </authorList>
    </citation>
    <scope>NUCLEOTIDE SEQUENCE [LARGE SCALE GENOMIC DNA]</scope>
    <source>
        <strain evidence="8 9">SCSIO 66989</strain>
    </source>
</reference>
<evidence type="ECO:0000256" key="6">
    <source>
        <dbReference type="SAM" id="Phobius"/>
    </source>
</evidence>
<evidence type="ECO:0000259" key="7">
    <source>
        <dbReference type="Pfam" id="PF04024"/>
    </source>
</evidence>
<evidence type="ECO:0000256" key="5">
    <source>
        <dbReference type="ARBA" id="ARBA00023136"/>
    </source>
</evidence>
<accession>A0AA97F8F2</accession>
<dbReference type="Proteomes" id="UP001302429">
    <property type="component" value="Chromosome"/>
</dbReference>
<dbReference type="Pfam" id="PF04024">
    <property type="entry name" value="PspC"/>
    <property type="match status" value="1"/>
</dbReference>
<evidence type="ECO:0000256" key="4">
    <source>
        <dbReference type="ARBA" id="ARBA00022989"/>
    </source>
</evidence>
<organism evidence="8 9">
    <name type="scientific">Alterisphingorhabdus coralli</name>
    <dbReference type="NCBI Taxonomy" id="3071408"/>
    <lineage>
        <taxon>Bacteria</taxon>
        <taxon>Pseudomonadati</taxon>
        <taxon>Pseudomonadota</taxon>
        <taxon>Alphaproteobacteria</taxon>
        <taxon>Sphingomonadales</taxon>
        <taxon>Sphingomonadaceae</taxon>
        <taxon>Alterisphingorhabdus (ex Yan et al. 2024)</taxon>
    </lineage>
</organism>
<dbReference type="KEGG" id="acoa:RB602_04905"/>
<gene>
    <name evidence="8" type="ORF">RB602_04905</name>
</gene>
<dbReference type="AlphaFoldDB" id="A0AA97F8F2"/>
<keyword evidence="3 6" id="KW-0812">Transmembrane</keyword>
<evidence type="ECO:0000256" key="2">
    <source>
        <dbReference type="ARBA" id="ARBA00022475"/>
    </source>
</evidence>
<dbReference type="PANTHER" id="PTHR33885">
    <property type="entry name" value="PHAGE SHOCK PROTEIN C"/>
    <property type="match status" value="1"/>
</dbReference>
<keyword evidence="9" id="KW-1185">Reference proteome</keyword>
<keyword evidence="5 6" id="KW-0472">Membrane</keyword>
<evidence type="ECO:0000313" key="9">
    <source>
        <dbReference type="Proteomes" id="UP001302429"/>
    </source>
</evidence>
<keyword evidence="4 6" id="KW-1133">Transmembrane helix</keyword>
<keyword evidence="2" id="KW-1003">Cell membrane</keyword>
<dbReference type="PANTHER" id="PTHR33885:SF3">
    <property type="entry name" value="PHAGE SHOCK PROTEIN C"/>
    <property type="match status" value="1"/>
</dbReference>
<protein>
    <submittedName>
        <fullName evidence="8">PspC domain-containing protein</fullName>
    </submittedName>
</protein>
<name>A0AA97F8F2_9SPHN</name>
<evidence type="ECO:0000256" key="1">
    <source>
        <dbReference type="ARBA" id="ARBA00004162"/>
    </source>
</evidence>
<sequence>MKNKFRLDKQNAKLMGVCGGIANWAEIDVNIIRILWVLAALFGVGSPILIYLIIGLVAE</sequence>